<sequence>MNYKSLAVHNAACNGIFHRFQDCEKEHPYRRFLGYCEHIQREMNACIKEQREIRRRENSKLLRERLGMKKPTQQENSS</sequence>
<feature type="compositionally biased region" description="Basic and acidic residues" evidence="4">
    <location>
        <begin position="58"/>
        <end position="67"/>
    </location>
</feature>
<keyword evidence="3" id="KW-0496">Mitochondrion</keyword>
<comment type="similarity">
    <text evidence="1 3">Belongs to the CMC family.</text>
</comment>
<keyword evidence="2" id="KW-1015">Disulfide bond</keyword>
<proteinExistence type="inferred from homology"/>
<dbReference type="GO" id="GO:0005739">
    <property type="term" value="C:mitochondrion"/>
    <property type="evidence" value="ECO:0007669"/>
    <property type="project" value="UniProtKB-SubCell"/>
</dbReference>
<comment type="subcellular location">
    <subcellularLocation>
        <location evidence="3">Mitochondrion</location>
    </subcellularLocation>
</comment>
<evidence type="ECO:0000313" key="6">
    <source>
        <dbReference type="RefSeq" id="XP_011646683.1"/>
    </source>
</evidence>
<evidence type="ECO:0000256" key="3">
    <source>
        <dbReference type="RuleBase" id="RU364104"/>
    </source>
</evidence>
<evidence type="ECO:0000256" key="1">
    <source>
        <dbReference type="ARBA" id="ARBA00007347"/>
    </source>
</evidence>
<dbReference type="OrthoDB" id="48130at2759"/>
<accession>A0A6I9XL91</accession>
<gene>
    <name evidence="6 7" type="primary">LOC105433169</name>
</gene>
<dbReference type="RefSeq" id="XP_011646683.1">
    <property type="nucleotide sequence ID" value="XM_011648381.1"/>
</dbReference>
<dbReference type="GeneID" id="105433169"/>
<dbReference type="InterPro" id="IPR013892">
    <property type="entry name" value="Cyt_c_biogenesis_Cmc1-like"/>
</dbReference>
<organism evidence="5 7">
    <name type="scientific">Pogonomyrmex barbatus</name>
    <name type="common">red harvester ant</name>
    <dbReference type="NCBI Taxonomy" id="144034"/>
    <lineage>
        <taxon>Eukaryota</taxon>
        <taxon>Metazoa</taxon>
        <taxon>Ecdysozoa</taxon>
        <taxon>Arthropoda</taxon>
        <taxon>Hexapoda</taxon>
        <taxon>Insecta</taxon>
        <taxon>Pterygota</taxon>
        <taxon>Neoptera</taxon>
        <taxon>Endopterygota</taxon>
        <taxon>Hymenoptera</taxon>
        <taxon>Apocrita</taxon>
        <taxon>Aculeata</taxon>
        <taxon>Formicoidea</taxon>
        <taxon>Formicidae</taxon>
        <taxon>Myrmicinae</taxon>
        <taxon>Pogonomyrmex</taxon>
    </lineage>
</organism>
<name>A0A6I9XL91_9HYME</name>
<evidence type="ECO:0000256" key="4">
    <source>
        <dbReference type="SAM" id="MobiDB-lite"/>
    </source>
</evidence>
<dbReference type="Pfam" id="PF08583">
    <property type="entry name" value="Cmc1"/>
    <property type="match status" value="1"/>
</dbReference>
<dbReference type="RefSeq" id="XP_011646687.1">
    <property type="nucleotide sequence ID" value="XM_011648385.1"/>
</dbReference>
<protein>
    <recommendedName>
        <fullName evidence="3">COX assembly mitochondrial protein</fullName>
    </recommendedName>
</protein>
<dbReference type="Proteomes" id="UP000504615">
    <property type="component" value="Unplaced"/>
</dbReference>
<reference evidence="6 7" key="1">
    <citation type="submission" date="2025-04" db="UniProtKB">
        <authorList>
            <consortium name="RefSeq"/>
        </authorList>
    </citation>
    <scope>IDENTIFICATION</scope>
</reference>
<evidence type="ECO:0000313" key="5">
    <source>
        <dbReference type="Proteomes" id="UP000504615"/>
    </source>
</evidence>
<dbReference type="PROSITE" id="PS51808">
    <property type="entry name" value="CHCH"/>
    <property type="match status" value="1"/>
</dbReference>
<evidence type="ECO:0000313" key="7">
    <source>
        <dbReference type="RefSeq" id="XP_011646687.1"/>
    </source>
</evidence>
<keyword evidence="5" id="KW-1185">Reference proteome</keyword>
<dbReference type="AlphaFoldDB" id="A0A6I9XL91"/>
<feature type="region of interest" description="Disordered" evidence="4">
    <location>
        <begin position="58"/>
        <end position="78"/>
    </location>
</feature>
<evidence type="ECO:0000256" key="2">
    <source>
        <dbReference type="ARBA" id="ARBA00023157"/>
    </source>
</evidence>